<reference evidence="1" key="1">
    <citation type="submission" date="2013-04" db="EMBL/GenBank/DDBJ databases">
        <title>The genome sequencing project of 58 acetic acid bacteria.</title>
        <authorList>
            <person name="Okamoto-Kainuma A."/>
            <person name="Ishikawa M."/>
            <person name="Umino S."/>
            <person name="Koizumi Y."/>
            <person name="Shiwa Y."/>
            <person name="Yoshikawa H."/>
            <person name="Matsutani M."/>
            <person name="Matsushita K."/>
        </authorList>
    </citation>
    <scope>NUCLEOTIDE SEQUENCE</scope>
    <source>
        <strain evidence="1">NBRC 106556</strain>
    </source>
</reference>
<name>A0ABQ0QI39_9PROT</name>
<gene>
    <name evidence="1" type="ORF">AA106556_0826</name>
</gene>
<dbReference type="EMBL" id="BAQB01000008">
    <property type="protein sequence ID" value="GBR45603.1"/>
    <property type="molecule type" value="Genomic_DNA"/>
</dbReference>
<evidence type="ECO:0000313" key="2">
    <source>
        <dbReference type="Proteomes" id="UP001062443"/>
    </source>
</evidence>
<proteinExistence type="predicted"/>
<evidence type="ECO:0000313" key="1">
    <source>
        <dbReference type="EMBL" id="GBR45603.1"/>
    </source>
</evidence>
<keyword evidence="2" id="KW-1185">Reference proteome</keyword>
<comment type="caution">
    <text evidence="1">The sequence shown here is derived from an EMBL/GenBank/DDBJ whole genome shotgun (WGS) entry which is preliminary data.</text>
</comment>
<accession>A0ABQ0QI39</accession>
<sequence>MSKETVLSDHKYVLIMAETCSDPVYDIEGISACIEELPVSKDLEKRLMDWGKHYDNYDTDHPEDYPFFDMYAFCAEGYALAQEVKKELPDWTVVFYDEGKRMYHNGERWKYSYGMRPDECLSEIY</sequence>
<dbReference type="Proteomes" id="UP001062443">
    <property type="component" value="Unassembled WGS sequence"/>
</dbReference>
<protein>
    <submittedName>
        <fullName evidence="1">Uncharacterized protein</fullName>
    </submittedName>
</protein>
<dbReference type="RefSeq" id="WP_157070825.1">
    <property type="nucleotide sequence ID" value="NZ_BAQB01000008.1"/>
</dbReference>
<organism evidence="1 2">
    <name type="scientific">Neokomagataea tanensis NBRC 106556</name>
    <dbReference type="NCBI Taxonomy" id="1223519"/>
    <lineage>
        <taxon>Bacteria</taxon>
        <taxon>Pseudomonadati</taxon>
        <taxon>Pseudomonadota</taxon>
        <taxon>Alphaproteobacteria</taxon>
        <taxon>Acetobacterales</taxon>
        <taxon>Acetobacteraceae</taxon>
        <taxon>Neokomagataea</taxon>
    </lineage>
</organism>